<dbReference type="Proteomes" id="UP001558474">
    <property type="component" value="Unassembled WGS sequence"/>
</dbReference>
<organism evidence="1 2">
    <name type="scientific">Mycolicibacterium porcinum</name>
    <dbReference type="NCBI Taxonomy" id="39693"/>
    <lineage>
        <taxon>Bacteria</taxon>
        <taxon>Bacillati</taxon>
        <taxon>Actinomycetota</taxon>
        <taxon>Actinomycetes</taxon>
        <taxon>Mycobacteriales</taxon>
        <taxon>Mycobacteriaceae</taxon>
        <taxon>Mycolicibacterium</taxon>
    </lineage>
</organism>
<evidence type="ECO:0000313" key="2">
    <source>
        <dbReference type="Proteomes" id="UP001558474"/>
    </source>
</evidence>
<proteinExistence type="predicted"/>
<reference evidence="1 2" key="1">
    <citation type="submission" date="2024-04" db="EMBL/GenBank/DDBJ databases">
        <title>Genomic Markers of Mycobacteria.</title>
        <authorList>
            <person name="Soliman M.S."/>
            <person name="Elkholy A."/>
            <person name="Soliman N.S."/>
            <person name="Abbas A."/>
            <person name="Khayrat S."/>
            <person name="Shawky S."/>
        </authorList>
    </citation>
    <scope>NUCLEOTIDE SEQUENCE [LARGE SCALE GENOMIC DNA]</scope>
    <source>
        <strain evidence="1 2">Egy-CU-AM5</strain>
    </source>
</reference>
<dbReference type="RefSeq" id="WP_346406445.1">
    <property type="nucleotide sequence ID" value="NZ_JBDLOU010000040.1"/>
</dbReference>
<gene>
    <name evidence="1" type="ORF">ABFW12_18625</name>
</gene>
<dbReference type="EMBL" id="JBDLOU010000040">
    <property type="protein sequence ID" value="MEX3740239.1"/>
    <property type="molecule type" value="Genomic_DNA"/>
</dbReference>
<comment type="caution">
    <text evidence="1">The sequence shown here is derived from an EMBL/GenBank/DDBJ whole genome shotgun (WGS) entry which is preliminary data.</text>
</comment>
<protein>
    <submittedName>
        <fullName evidence="1">Uncharacterized protein</fullName>
    </submittedName>
</protein>
<accession>A0ABV3VFQ6</accession>
<name>A0ABV3VFQ6_9MYCO</name>
<keyword evidence="2" id="KW-1185">Reference proteome</keyword>
<evidence type="ECO:0000313" key="1">
    <source>
        <dbReference type="EMBL" id="MEX3740239.1"/>
    </source>
</evidence>
<sequence>MTRPVKSWLSINDQVQRLRSRGMDIADPDGQRLLVPFLLSERE</sequence>